<dbReference type="SUPFAM" id="SSF161270">
    <property type="entry name" value="PspA lactotransferrin-binding region"/>
    <property type="match status" value="1"/>
</dbReference>
<feature type="coiled-coil region" evidence="1">
    <location>
        <begin position="99"/>
        <end position="189"/>
    </location>
</feature>
<evidence type="ECO:0000256" key="1">
    <source>
        <dbReference type="SAM" id="Coils"/>
    </source>
</evidence>
<sequence length="207" mass="24171">MNYEIKVKQVNSPDFISPLQDIAAVHKSSVRLKCVLNVDATVEWFKDGLPLYTATKVHKKEHWYTIRNMSKADCGKYVCRCEAAVTSCYLTLKYGILEKQQAQLSYAELQSHLREARRAERDERAHVEILLKEKEDLQKKILELKKDSKTNKDGLENARSEISGLKTQIDSLKDRINRLETDIFNYETELKGRDQKIENDRKDFQNF</sequence>
<accession>A0A6J8AEY8</accession>
<dbReference type="EC" id="2.7.11.1" evidence="3"/>
<dbReference type="Pfam" id="PF07679">
    <property type="entry name" value="I-set"/>
    <property type="match status" value="1"/>
</dbReference>
<keyword evidence="3" id="KW-0808">Transferase</keyword>
<dbReference type="InterPro" id="IPR007110">
    <property type="entry name" value="Ig-like_dom"/>
</dbReference>
<dbReference type="PROSITE" id="PS50835">
    <property type="entry name" value="IG_LIKE"/>
    <property type="match status" value="1"/>
</dbReference>
<keyword evidence="4" id="KW-1185">Reference proteome</keyword>
<evidence type="ECO:0000259" key="2">
    <source>
        <dbReference type="PROSITE" id="PS50835"/>
    </source>
</evidence>
<dbReference type="GO" id="GO:0004674">
    <property type="term" value="F:protein serine/threonine kinase activity"/>
    <property type="evidence" value="ECO:0007669"/>
    <property type="project" value="UniProtKB-EC"/>
</dbReference>
<evidence type="ECO:0000313" key="4">
    <source>
        <dbReference type="Proteomes" id="UP000507470"/>
    </source>
</evidence>
<dbReference type="InterPro" id="IPR013098">
    <property type="entry name" value="Ig_I-set"/>
</dbReference>
<keyword evidence="1" id="KW-0175">Coiled coil</keyword>
<dbReference type="Proteomes" id="UP000507470">
    <property type="component" value="Unassembled WGS sequence"/>
</dbReference>
<dbReference type="AlphaFoldDB" id="A0A6J8AEY8"/>
<dbReference type="Gene3D" id="1.20.5.340">
    <property type="match status" value="1"/>
</dbReference>
<gene>
    <name evidence="3" type="ORF">MCOR_6004</name>
</gene>
<dbReference type="InterPro" id="IPR013783">
    <property type="entry name" value="Ig-like_fold"/>
</dbReference>
<dbReference type="SUPFAM" id="SSF48726">
    <property type="entry name" value="Immunoglobulin"/>
    <property type="match status" value="1"/>
</dbReference>
<proteinExistence type="predicted"/>
<dbReference type="EMBL" id="CACVKT020001111">
    <property type="protein sequence ID" value="CAC5365259.1"/>
    <property type="molecule type" value="Genomic_DNA"/>
</dbReference>
<organism evidence="3 4">
    <name type="scientific">Mytilus coruscus</name>
    <name type="common">Sea mussel</name>
    <dbReference type="NCBI Taxonomy" id="42192"/>
    <lineage>
        <taxon>Eukaryota</taxon>
        <taxon>Metazoa</taxon>
        <taxon>Spiralia</taxon>
        <taxon>Lophotrochozoa</taxon>
        <taxon>Mollusca</taxon>
        <taxon>Bivalvia</taxon>
        <taxon>Autobranchia</taxon>
        <taxon>Pteriomorphia</taxon>
        <taxon>Mytilida</taxon>
        <taxon>Mytiloidea</taxon>
        <taxon>Mytilidae</taxon>
        <taxon>Mytilinae</taxon>
        <taxon>Mytilus</taxon>
    </lineage>
</organism>
<feature type="domain" description="Ig-like" evidence="2">
    <location>
        <begin position="13"/>
        <end position="91"/>
    </location>
</feature>
<reference evidence="3 4" key="1">
    <citation type="submission" date="2020-06" db="EMBL/GenBank/DDBJ databases">
        <authorList>
            <person name="Li R."/>
            <person name="Bekaert M."/>
        </authorList>
    </citation>
    <scope>NUCLEOTIDE SEQUENCE [LARGE SCALE GENOMIC DNA]</scope>
    <source>
        <strain evidence="4">wild</strain>
    </source>
</reference>
<name>A0A6J8AEY8_MYTCO</name>
<dbReference type="Gene3D" id="2.60.40.10">
    <property type="entry name" value="Immunoglobulins"/>
    <property type="match status" value="1"/>
</dbReference>
<dbReference type="InterPro" id="IPR036179">
    <property type="entry name" value="Ig-like_dom_sf"/>
</dbReference>
<protein>
    <submittedName>
        <fullName evidence="3">TTN</fullName>
        <ecNumber evidence="3">2.7.11.1</ecNumber>
    </submittedName>
</protein>
<dbReference type="SMART" id="SM00409">
    <property type="entry name" value="IG"/>
    <property type="match status" value="1"/>
</dbReference>
<evidence type="ECO:0000313" key="3">
    <source>
        <dbReference type="EMBL" id="CAC5365259.1"/>
    </source>
</evidence>
<dbReference type="InterPro" id="IPR003599">
    <property type="entry name" value="Ig_sub"/>
</dbReference>